<dbReference type="EMBL" id="JACARL010000029">
    <property type="protein sequence ID" value="NWE81426.1"/>
    <property type="molecule type" value="Genomic_DNA"/>
</dbReference>
<sequence length="170" mass="18989">MISNHLSLVEALRPASDELAAQVDQYLAVGGKIDTQCQPAPRTPGPKQPPTFHRPAVKTETELQVSRIKEMAATMSRRDICAKEGITLGVLKGIAGRYGIKFPIRPKQPSPPNRIDSIRDAFLVVRIKECIAEGISRQQCCNTLKISYNLLYRLIEDYGIDYPKLKPAFR</sequence>
<comment type="caution">
    <text evidence="2">The sequence shown here is derived from an EMBL/GenBank/DDBJ whole genome shotgun (WGS) entry which is preliminary data.</text>
</comment>
<dbReference type="Proteomes" id="UP000563268">
    <property type="component" value="Unassembled WGS sequence"/>
</dbReference>
<protein>
    <submittedName>
        <fullName evidence="2">Uncharacterized protein</fullName>
    </submittedName>
</protein>
<dbReference type="AlphaFoldDB" id="A0A7Y8FMT9"/>
<name>A0A7Y8FMT9_9PSED</name>
<evidence type="ECO:0000313" key="1">
    <source>
        <dbReference type="EMBL" id="NWE07224.1"/>
    </source>
</evidence>
<dbReference type="Proteomes" id="UP000590218">
    <property type="component" value="Unassembled WGS sequence"/>
</dbReference>
<gene>
    <name evidence="1" type="ORF">HX788_08970</name>
    <name evidence="2" type="ORF">HX795_04910</name>
</gene>
<dbReference type="RefSeq" id="WP_176992353.1">
    <property type="nucleotide sequence ID" value="NZ_JACARL010000029.1"/>
</dbReference>
<evidence type="ECO:0000313" key="2">
    <source>
        <dbReference type="EMBL" id="NWE81426.1"/>
    </source>
</evidence>
<reference evidence="3 4" key="1">
    <citation type="submission" date="2020-04" db="EMBL/GenBank/DDBJ databases">
        <title>Molecular characterization of pseudomonads from Agaricus bisporus reveal novel blotch 2 pathogens in Western Europe.</title>
        <authorList>
            <person name="Taparia T."/>
            <person name="Krijger M."/>
            <person name="Haynes E."/>
            <person name="Elpinstone J.G."/>
            <person name="Noble R."/>
            <person name="Van Der Wolf J."/>
        </authorList>
    </citation>
    <scope>NUCLEOTIDE SEQUENCE [LARGE SCALE GENOMIC DNA]</scope>
    <source>
        <strain evidence="2 4">K6002</strain>
        <strain evidence="1 3">K7002</strain>
    </source>
</reference>
<accession>A0A7Y8FMT9</accession>
<evidence type="ECO:0000313" key="3">
    <source>
        <dbReference type="Proteomes" id="UP000563268"/>
    </source>
</evidence>
<proteinExistence type="predicted"/>
<evidence type="ECO:0000313" key="4">
    <source>
        <dbReference type="Proteomes" id="UP000590218"/>
    </source>
</evidence>
<organism evidence="2 4">
    <name type="scientific">Pseudomonas edaphica</name>
    <dbReference type="NCBI Taxonomy" id="2006980"/>
    <lineage>
        <taxon>Bacteria</taxon>
        <taxon>Pseudomonadati</taxon>
        <taxon>Pseudomonadota</taxon>
        <taxon>Gammaproteobacteria</taxon>
        <taxon>Pseudomonadales</taxon>
        <taxon>Pseudomonadaceae</taxon>
        <taxon>Pseudomonas</taxon>
    </lineage>
</organism>
<dbReference type="EMBL" id="JACARM010000019">
    <property type="protein sequence ID" value="NWE07224.1"/>
    <property type="molecule type" value="Genomic_DNA"/>
</dbReference>